<dbReference type="GO" id="GO:0009247">
    <property type="term" value="P:glycolipid biosynthetic process"/>
    <property type="evidence" value="ECO:0007669"/>
    <property type="project" value="TreeGrafter"/>
</dbReference>
<feature type="domain" description="Saccharopine dehydrogenase NADP binding" evidence="1">
    <location>
        <begin position="8"/>
        <end position="137"/>
    </location>
</feature>
<dbReference type="Pfam" id="PF03435">
    <property type="entry name" value="Sacchrp_dh_NADP"/>
    <property type="match status" value="1"/>
</dbReference>
<evidence type="ECO:0000313" key="2">
    <source>
        <dbReference type="EMBL" id="MBA4692154.1"/>
    </source>
</evidence>
<organism evidence="2 3">
    <name type="scientific">SAR86 cluster bacterium</name>
    <dbReference type="NCBI Taxonomy" id="2030880"/>
    <lineage>
        <taxon>Bacteria</taxon>
        <taxon>Pseudomonadati</taxon>
        <taxon>Pseudomonadota</taxon>
        <taxon>Gammaproteobacteria</taxon>
        <taxon>SAR86 cluster</taxon>
    </lineage>
</organism>
<reference evidence="2 3" key="1">
    <citation type="submission" date="2020-06" db="EMBL/GenBank/DDBJ databases">
        <title>Dysbiosis in marine aquaculture revealed through microbiome analysis: reverse ecology for environmental sustainability.</title>
        <authorList>
            <person name="Haro-Moreno J.M."/>
            <person name="Coutinho F.H."/>
            <person name="Zaragoza-Solas A."/>
            <person name="Picazo A."/>
            <person name="Almagro-Moreno S."/>
            <person name="Lopez-Perez M."/>
        </authorList>
    </citation>
    <scope>NUCLEOTIDE SEQUENCE [LARGE SCALE GENOMIC DNA]</scope>
    <source>
        <strain evidence="2">MCMED-G41</strain>
    </source>
</reference>
<sequence length="389" mass="42348">MSNKNFDIVIYGASGFTGKLVAEYMHKQYGQDESISWAIAGRSKEKLMAVKEAIGISHDVHLLIVDSNNESSIADMAQQTKCVLTTVGPYQLYGLNIIKQCAMHGTDYVDLCGEPGWMHEMINEYSAQAQETGSRIVFSCGFDSIPFDLGVFFLQKEVISQHGKPALNIRGRVRAMNGEFSGGTAASLGATMASLKKKPELFEVLANPFALSNGYIGPEQPRDNKPLFDEKLETWVAPFFMAPINTKNIHRSNALMGHMYGENFCYNEMWIQGSGEEGKAAADFVSKMNPLADAPEPGKGPSRESIENGNYDVLFCADLDDGSVMHASVKGDLDPGYGSTSKMIAESAICLIKECSNLDGGIYTPAPSMGENLIARLEANAGLEFNLEN</sequence>
<evidence type="ECO:0000313" key="3">
    <source>
        <dbReference type="Proteomes" id="UP000551848"/>
    </source>
</evidence>
<protein>
    <submittedName>
        <fullName evidence="2">Saccharopine dehydrogenase NADP-binding domain-containing protein</fullName>
    </submittedName>
</protein>
<proteinExistence type="predicted"/>
<dbReference type="EMBL" id="JACETL010000001">
    <property type="protein sequence ID" value="MBA4692154.1"/>
    <property type="molecule type" value="Genomic_DNA"/>
</dbReference>
<dbReference type="PANTHER" id="PTHR12286">
    <property type="entry name" value="SACCHAROPINE DEHYDROGENASE-LIKE OXIDOREDUCTASE"/>
    <property type="match status" value="1"/>
</dbReference>
<dbReference type="InterPro" id="IPR036291">
    <property type="entry name" value="NAD(P)-bd_dom_sf"/>
</dbReference>
<comment type="caution">
    <text evidence="2">The sequence shown here is derived from an EMBL/GenBank/DDBJ whole genome shotgun (WGS) entry which is preliminary data.</text>
</comment>
<dbReference type="InterPro" id="IPR005097">
    <property type="entry name" value="Sacchrp_dh_NADP-bd"/>
</dbReference>
<dbReference type="SUPFAM" id="SSF51735">
    <property type="entry name" value="NAD(P)-binding Rossmann-fold domains"/>
    <property type="match status" value="1"/>
</dbReference>
<accession>A0A838XU85</accession>
<evidence type="ECO:0000259" key="1">
    <source>
        <dbReference type="Pfam" id="PF03435"/>
    </source>
</evidence>
<dbReference type="InterPro" id="IPR051276">
    <property type="entry name" value="Saccharopine_DH-like_oxidrdct"/>
</dbReference>
<dbReference type="Gene3D" id="3.40.50.720">
    <property type="entry name" value="NAD(P)-binding Rossmann-like Domain"/>
    <property type="match status" value="1"/>
</dbReference>
<dbReference type="PANTHER" id="PTHR12286:SF5">
    <property type="entry name" value="SACCHAROPINE DEHYDROGENASE-LIKE OXIDOREDUCTASE"/>
    <property type="match status" value="1"/>
</dbReference>
<name>A0A838XU85_9GAMM</name>
<dbReference type="Proteomes" id="UP000551848">
    <property type="component" value="Unassembled WGS sequence"/>
</dbReference>
<dbReference type="AlphaFoldDB" id="A0A838XU85"/>
<gene>
    <name evidence="2" type="ORF">H2072_00225</name>
</gene>
<dbReference type="GO" id="GO:0005886">
    <property type="term" value="C:plasma membrane"/>
    <property type="evidence" value="ECO:0007669"/>
    <property type="project" value="TreeGrafter"/>
</dbReference>